<feature type="compositionally biased region" description="Low complexity" evidence="1">
    <location>
        <begin position="217"/>
        <end position="232"/>
    </location>
</feature>
<dbReference type="Proteomes" id="UP001107558">
    <property type="component" value="Chromosome 1"/>
</dbReference>
<comment type="caution">
    <text evidence="2">The sequence shown here is derived from an EMBL/GenBank/DDBJ whole genome shotgun (WGS) entry which is preliminary data.</text>
</comment>
<accession>A0A9J6CM84</accession>
<keyword evidence="3" id="KW-1185">Reference proteome</keyword>
<protein>
    <submittedName>
        <fullName evidence="2">Uncharacterized protein</fullName>
    </submittedName>
</protein>
<evidence type="ECO:0000256" key="1">
    <source>
        <dbReference type="SAM" id="MobiDB-lite"/>
    </source>
</evidence>
<sequence>MKYPQLVSTKAVNEISDWLIKRLEDLDIEHPGVYSRLLLSLLHTPFKVNAIDLLEDLKQPHHLLNKSNEELKRLAAVESLMEVSAEQNKSNIVNLIDELHSKLRKIETNCEESSMNSRTSNSLNSSPISSSKFYKNLKKIKKNHGMESCSTKNYYLAFPALNGKVSTTITANTNGNITAPASNKTATTLSADIEMNKETNWNFLSWSNLISKKNDDSSTSSKLLNENNSNNGSGSGERMKTPLSRRKRRYGKTQRKSFPKTDVQFSTKSFNNTTYENSTFSPKKMQMVKNSTKKHQRNNYDTSLKTNKNCDIRNNNNFSKNAPKLDLTTTGSTAPWDMDFKGHWEMDRDLIKEFIQQQKGIYHHHHHSQKKQQQQQSFQDFKVVDQIEKCMKEQQTIEKDEDDAMMLRRCLPTKLMIDESPVDDPFNMKVKPCNNKETFSISSLKLKFDENVKAIWSDVDCNSGIDLMKPLTHKQHYFDDDGTLSLASSFTSEKNSLSLFNFNEQTNHHFEVNAPPQQPSTVSITLAPSENNHYHQHQLQQPYKNANINVDYDYNNNSNAMAFYGGRGAMSKSSSSFPISPKQSDQMIKSSDFIKSGTNLQASIWSDGDFPSDADNLVLKEVADLKDDANNVIYKNLSSIGAEIKHWQNCNNNSCSNSNKSNDTDVTLFNHSKRSAFKKFRPLLSSTIIRANYHPLNKSHSERTVIVDSMESENYLTSEKTHFPPIIRDGHTFVIDNNWDEIKYERSPSGENLMYKNRRYKLWNNGKVLSDGNDIDLMGIESDASEFTIKFMLSENDKEVQTNESDFIKPTPPPLSGKSFLEINEEYCKRKIYDEYFKSSSEAFIGNKNKWRYINNAEDSNDYSFFSVNRVKENSNTLNPPTAFHNILLSSNSSSSSICTITSSYDASTIDQFESWRNNVKFNDNSERVETDYKQICMHRLWEQCVTCSKNNEDMHLEKPLPASRLMKDELQLDGDEIMNVIQNLYITSDYCEDDEEKDDNCDDFDDMNHVYMNMILDDSMDGTCTLEDENKFYEPTVDVKNQKNFVESHHHHHQKADLLNLENFDDITLTKMQWQLDKKQEMNKDYEKYLKLLNWIKASLAANNSSNASEQTLAYNADKNNNNCQSLCEVHRPKNRKRRHSTCQNFLENKRTSIEDGFTYRLNLDNSLSPLSTPAPPLSEDYSNLFFDAANMLKVNIEKILLISNPSCIEIEQNKDSIEGANYYRNILQQQHALIKQLDLSRPLTR</sequence>
<dbReference type="EMBL" id="JADBJN010000001">
    <property type="protein sequence ID" value="KAG5682718.1"/>
    <property type="molecule type" value="Genomic_DNA"/>
</dbReference>
<reference evidence="2" key="1">
    <citation type="submission" date="2021-03" db="EMBL/GenBank/DDBJ databases">
        <title>Chromosome level genome of the anhydrobiotic midge Polypedilum vanderplanki.</title>
        <authorList>
            <person name="Yoshida Y."/>
            <person name="Kikawada T."/>
            <person name="Gusev O."/>
        </authorList>
    </citation>
    <scope>NUCLEOTIDE SEQUENCE</scope>
    <source>
        <strain evidence="2">NIAS01</strain>
        <tissue evidence="2">Whole body or cell culture</tissue>
    </source>
</reference>
<dbReference type="AlphaFoldDB" id="A0A9J6CM84"/>
<organism evidence="2 3">
    <name type="scientific">Polypedilum vanderplanki</name>
    <name type="common">Sleeping chironomid midge</name>
    <dbReference type="NCBI Taxonomy" id="319348"/>
    <lineage>
        <taxon>Eukaryota</taxon>
        <taxon>Metazoa</taxon>
        <taxon>Ecdysozoa</taxon>
        <taxon>Arthropoda</taxon>
        <taxon>Hexapoda</taxon>
        <taxon>Insecta</taxon>
        <taxon>Pterygota</taxon>
        <taxon>Neoptera</taxon>
        <taxon>Endopterygota</taxon>
        <taxon>Diptera</taxon>
        <taxon>Nematocera</taxon>
        <taxon>Chironomoidea</taxon>
        <taxon>Chironomidae</taxon>
        <taxon>Chironominae</taxon>
        <taxon>Polypedilum</taxon>
        <taxon>Polypedilum</taxon>
    </lineage>
</organism>
<feature type="compositionally biased region" description="Polar residues" evidence="1">
    <location>
        <begin position="299"/>
        <end position="317"/>
    </location>
</feature>
<feature type="region of interest" description="Disordered" evidence="1">
    <location>
        <begin position="215"/>
        <end position="265"/>
    </location>
</feature>
<gene>
    <name evidence="2" type="ORF">PVAND_012052</name>
</gene>
<evidence type="ECO:0000313" key="3">
    <source>
        <dbReference type="Proteomes" id="UP001107558"/>
    </source>
</evidence>
<proteinExistence type="predicted"/>
<dbReference type="OrthoDB" id="3247158at2759"/>
<feature type="region of interest" description="Disordered" evidence="1">
    <location>
        <begin position="292"/>
        <end position="317"/>
    </location>
</feature>
<name>A0A9J6CM84_POLVA</name>
<evidence type="ECO:0000313" key="2">
    <source>
        <dbReference type="EMBL" id="KAG5682718.1"/>
    </source>
</evidence>
<feature type="compositionally biased region" description="Basic residues" evidence="1">
    <location>
        <begin position="243"/>
        <end position="258"/>
    </location>
</feature>